<dbReference type="Proteomes" id="UP001213000">
    <property type="component" value="Unassembled WGS sequence"/>
</dbReference>
<name>A0AAD5Z089_9AGAR</name>
<protein>
    <submittedName>
        <fullName evidence="4">Uncharacterized protein</fullName>
    </submittedName>
</protein>
<evidence type="ECO:0000256" key="3">
    <source>
        <dbReference type="SAM" id="SignalP"/>
    </source>
</evidence>
<reference evidence="4" key="1">
    <citation type="submission" date="2022-07" db="EMBL/GenBank/DDBJ databases">
        <title>Genome Sequence of Leucocoprinus birnbaumii.</title>
        <authorList>
            <person name="Buettner E."/>
        </authorList>
    </citation>
    <scope>NUCLEOTIDE SEQUENCE</scope>
    <source>
        <strain evidence="4">VT141</strain>
    </source>
</reference>
<evidence type="ECO:0000313" key="4">
    <source>
        <dbReference type="EMBL" id="KAJ3576384.1"/>
    </source>
</evidence>
<dbReference type="PANTHER" id="PTHR35043:SF7">
    <property type="entry name" value="TRANSCRIPTION FACTOR DOMAIN-CONTAINING PROTEIN"/>
    <property type="match status" value="1"/>
</dbReference>
<dbReference type="EMBL" id="JANIEX010000013">
    <property type="protein sequence ID" value="KAJ3576384.1"/>
    <property type="molecule type" value="Genomic_DNA"/>
</dbReference>
<evidence type="ECO:0000313" key="5">
    <source>
        <dbReference type="Proteomes" id="UP001213000"/>
    </source>
</evidence>
<keyword evidence="5" id="KW-1185">Reference proteome</keyword>
<feature type="transmembrane region" description="Helical" evidence="2">
    <location>
        <begin position="555"/>
        <end position="575"/>
    </location>
</feature>
<proteinExistence type="predicted"/>
<feature type="transmembrane region" description="Helical" evidence="2">
    <location>
        <begin position="505"/>
        <end position="523"/>
    </location>
</feature>
<gene>
    <name evidence="4" type="ORF">NP233_g481</name>
</gene>
<keyword evidence="3" id="KW-0732">Signal</keyword>
<feature type="chain" id="PRO_5041896995" evidence="3">
    <location>
        <begin position="17"/>
        <end position="693"/>
    </location>
</feature>
<comment type="caution">
    <text evidence="4">The sequence shown here is derived from an EMBL/GenBank/DDBJ whole genome shotgun (WGS) entry which is preliminary data.</text>
</comment>
<keyword evidence="2" id="KW-0812">Transmembrane</keyword>
<feature type="transmembrane region" description="Helical" evidence="2">
    <location>
        <begin position="477"/>
        <end position="498"/>
    </location>
</feature>
<feature type="transmembrane region" description="Helical" evidence="2">
    <location>
        <begin position="655"/>
        <end position="673"/>
    </location>
</feature>
<feature type="transmembrane region" description="Helical" evidence="2">
    <location>
        <begin position="587"/>
        <end position="607"/>
    </location>
</feature>
<feature type="signal peptide" evidence="3">
    <location>
        <begin position="1"/>
        <end position="16"/>
    </location>
</feature>
<keyword evidence="2" id="KW-1133">Transmembrane helix</keyword>
<dbReference type="PANTHER" id="PTHR35043">
    <property type="entry name" value="TRANSCRIPTION FACTOR DOMAIN-CONTAINING PROTEIN"/>
    <property type="match status" value="1"/>
</dbReference>
<evidence type="ECO:0000256" key="2">
    <source>
        <dbReference type="SAM" id="Phobius"/>
    </source>
</evidence>
<accession>A0AAD5Z089</accession>
<dbReference type="AlphaFoldDB" id="A0AAD5Z089"/>
<organism evidence="4 5">
    <name type="scientific">Leucocoprinus birnbaumii</name>
    <dbReference type="NCBI Taxonomy" id="56174"/>
    <lineage>
        <taxon>Eukaryota</taxon>
        <taxon>Fungi</taxon>
        <taxon>Dikarya</taxon>
        <taxon>Basidiomycota</taxon>
        <taxon>Agaricomycotina</taxon>
        <taxon>Agaricomycetes</taxon>
        <taxon>Agaricomycetidae</taxon>
        <taxon>Agaricales</taxon>
        <taxon>Agaricineae</taxon>
        <taxon>Agaricaceae</taxon>
        <taxon>Leucocoprinus</taxon>
    </lineage>
</organism>
<feature type="region of interest" description="Disordered" evidence="1">
    <location>
        <begin position="381"/>
        <end position="406"/>
    </location>
</feature>
<keyword evidence="2" id="KW-0472">Membrane</keyword>
<evidence type="ECO:0000256" key="1">
    <source>
        <dbReference type="SAM" id="MobiDB-lite"/>
    </source>
</evidence>
<sequence length="693" mass="79026">MISILLLLALTHSLFGAPLNMRLPPQNEVVLQKRASSDSDFLLDNTRTLWDIIWSCLATIFACTWVAVHPNIPSPKADFRSRLKNKVVIMVYAWIAPECVTMWAMRQLVSARELARICNNTRGIPNDDRSYLQLFLASLNPFQPDDMSRKVQRWTLTHGFFAQMGGYTIFRDSNPYWTLCLEDVDLPRDINLIPYYTEEEIMDRSKGDVLSKGVALLQTAWFGMQYFTRVYNQLPLTELETVTLAFVVLNFVMYILWWYKPLNVQCPIRVYESSPSIPAHDGVRSENSVTSDAPAINFDDLSCHESDAWEDRPETPWFPPYEVALQIQGKLGDNFPPSDTSTLISTPSSPLGIHLDIHTPPLDETWSPNELPWFPTPEVLSSRRSTHTERSAEMAKPSSRPGSLSDLPPSSWHYRLPWSLNHFPRHVFLTIDGGWYIIHLIYDDMNEGDGPSTYAIPHDNQLEINFYVPLFIRNRSWAIQMCLVLPLWSLYIASVVLYTFGPYRLFAYLLAPLASMTGVSQATQESWMDSQYPLRVPPFFSGPNCTLSAPARSRIWYATFLLTSVFGTVHALGWFSHFPTQTEREIWRISTLIICGVPPTVALWVMYRRSSFPQLSGNNVASRPGAISAPIHAIHRSDIYQLLQFLASKPARVGMPMYIFARIALITLAIISLREQPQDAFKNPPWTSTIPHL</sequence>